<dbReference type="Gene3D" id="1.10.3210.10">
    <property type="entry name" value="Hypothetical protein af1432"/>
    <property type="match status" value="1"/>
</dbReference>
<evidence type="ECO:0000313" key="3">
    <source>
        <dbReference type="Proteomes" id="UP000275461"/>
    </source>
</evidence>
<name>A0A498BX40_9GAMM</name>
<gene>
    <name evidence="2" type="ORF">DFR31_2123</name>
</gene>
<dbReference type="PANTHER" id="PTHR33525">
    <property type="match status" value="1"/>
</dbReference>
<evidence type="ECO:0000313" key="2">
    <source>
        <dbReference type="EMBL" id="RLK48244.1"/>
    </source>
</evidence>
<proteinExistence type="predicted"/>
<dbReference type="Pfam" id="PF08668">
    <property type="entry name" value="HDOD"/>
    <property type="match status" value="1"/>
</dbReference>
<keyword evidence="3" id="KW-1185">Reference proteome</keyword>
<sequence length="413" mass="44438">MSQPIPPAFLRNLKPLDMLDAADLEMLAEQGRVEAVAERSVIFRKDSDDHWLRYLLAGEVVLARAPGEARTLVATGREDVPDEPLAWEPPWPCTAVARTDARLLLLPRETVQACVDAVRPADYAVEDLSEGGAVADRVFAEVAQDLLHDRLELPTMPDLAIRVREAIADPDADSTAVARILQADPVVVTRLIKVANSAMFSSRSGVDTLTGAIVRLGLENVRHIVIAVTLREVFRARHPLLQARMAQLWEHSARVAAVAALLGGHLPRFVPERALLGGLLHSIGGIPLLTHLDRLDGGAIDEAQVEALLHEYAGQLGGMILRNWNFPEAICEVPAVVWSGQGGHAGNAGAGYPALILVADALARALEEQAAWDAVAGGPAWVELGMDRLLATNPALLDEAREEIERLKGVLGG</sequence>
<dbReference type="InterPro" id="IPR014710">
    <property type="entry name" value="RmlC-like_jellyroll"/>
</dbReference>
<reference evidence="2 3" key="1">
    <citation type="submission" date="2018-10" db="EMBL/GenBank/DDBJ databases">
        <title>Genomic Encyclopedia of Type Strains, Phase IV (KMG-IV): sequencing the most valuable type-strain genomes for metagenomic binning, comparative biology and taxonomic classification.</title>
        <authorList>
            <person name="Goeker M."/>
        </authorList>
    </citation>
    <scope>NUCLEOTIDE SEQUENCE [LARGE SCALE GENOMIC DNA]</scope>
    <source>
        <strain evidence="2 3">DSM 12769</strain>
    </source>
</reference>
<dbReference type="OrthoDB" id="598113at2"/>
<organism evidence="2 3">
    <name type="scientific">Alkalispirillum mobile</name>
    <dbReference type="NCBI Taxonomy" id="85925"/>
    <lineage>
        <taxon>Bacteria</taxon>
        <taxon>Pseudomonadati</taxon>
        <taxon>Pseudomonadota</taxon>
        <taxon>Gammaproteobacteria</taxon>
        <taxon>Chromatiales</taxon>
        <taxon>Ectothiorhodospiraceae</taxon>
        <taxon>Alkalispirillum</taxon>
    </lineage>
</organism>
<dbReference type="SUPFAM" id="SSF51206">
    <property type="entry name" value="cAMP-binding domain-like"/>
    <property type="match status" value="1"/>
</dbReference>
<dbReference type="SUPFAM" id="SSF109604">
    <property type="entry name" value="HD-domain/PDEase-like"/>
    <property type="match status" value="1"/>
</dbReference>
<dbReference type="CDD" id="cd00038">
    <property type="entry name" value="CAP_ED"/>
    <property type="match status" value="1"/>
</dbReference>
<dbReference type="Gene3D" id="2.60.120.10">
    <property type="entry name" value="Jelly Rolls"/>
    <property type="match status" value="1"/>
</dbReference>
<accession>A0A498BX40</accession>
<dbReference type="InterPro" id="IPR052340">
    <property type="entry name" value="RNase_Y/CdgJ"/>
</dbReference>
<dbReference type="PANTHER" id="PTHR33525:SF3">
    <property type="entry name" value="RIBONUCLEASE Y"/>
    <property type="match status" value="1"/>
</dbReference>
<dbReference type="RefSeq" id="WP_121442648.1">
    <property type="nucleotide sequence ID" value="NZ_RCDA01000003.1"/>
</dbReference>
<dbReference type="PROSITE" id="PS51833">
    <property type="entry name" value="HDOD"/>
    <property type="match status" value="1"/>
</dbReference>
<dbReference type="AlphaFoldDB" id="A0A498BX40"/>
<comment type="caution">
    <text evidence="2">The sequence shown here is derived from an EMBL/GenBank/DDBJ whole genome shotgun (WGS) entry which is preliminary data.</text>
</comment>
<evidence type="ECO:0000259" key="1">
    <source>
        <dbReference type="PROSITE" id="PS51833"/>
    </source>
</evidence>
<dbReference type="InterPro" id="IPR018490">
    <property type="entry name" value="cNMP-bd_dom_sf"/>
</dbReference>
<feature type="domain" description="HDOD" evidence="1">
    <location>
        <begin position="153"/>
        <end position="340"/>
    </location>
</feature>
<protein>
    <submittedName>
        <fullName evidence="2">HD-like signal output (HDOD) protein</fullName>
    </submittedName>
</protein>
<dbReference type="InterPro" id="IPR013976">
    <property type="entry name" value="HDOD"/>
</dbReference>
<dbReference type="Proteomes" id="UP000275461">
    <property type="component" value="Unassembled WGS sequence"/>
</dbReference>
<dbReference type="EMBL" id="RCDA01000003">
    <property type="protein sequence ID" value="RLK48244.1"/>
    <property type="molecule type" value="Genomic_DNA"/>
</dbReference>
<dbReference type="InterPro" id="IPR000595">
    <property type="entry name" value="cNMP-bd_dom"/>
</dbReference>